<proteinExistence type="predicted"/>
<organism evidence="2 3">
    <name type="scientific">Candida parapsilosis</name>
    <name type="common">Yeast</name>
    <dbReference type="NCBI Taxonomy" id="5480"/>
    <lineage>
        <taxon>Eukaryota</taxon>
        <taxon>Fungi</taxon>
        <taxon>Dikarya</taxon>
        <taxon>Ascomycota</taxon>
        <taxon>Saccharomycotina</taxon>
        <taxon>Pichiomycetes</taxon>
        <taxon>Debaryomycetaceae</taxon>
        <taxon>Candida/Lodderomyces clade</taxon>
        <taxon>Candida</taxon>
    </lineage>
</organism>
<dbReference type="EMBL" id="JABWAB010000001">
    <property type="protein sequence ID" value="KAF6058702.1"/>
    <property type="molecule type" value="Genomic_DNA"/>
</dbReference>
<dbReference type="Proteomes" id="UP000590412">
    <property type="component" value="Unassembled WGS sequence"/>
</dbReference>
<evidence type="ECO:0000256" key="1">
    <source>
        <dbReference type="SAM" id="SignalP"/>
    </source>
</evidence>
<evidence type="ECO:0000313" key="2">
    <source>
        <dbReference type="EMBL" id="KAF6058702.1"/>
    </source>
</evidence>
<feature type="signal peptide" evidence="1">
    <location>
        <begin position="1"/>
        <end position="21"/>
    </location>
</feature>
<dbReference type="OrthoDB" id="4024360at2759"/>
<gene>
    <name evidence="2" type="ORF">FOB60_000284</name>
</gene>
<name>A0A8X7NPH2_CANPA</name>
<reference evidence="2" key="1">
    <citation type="submission" date="2020-03" db="EMBL/GenBank/DDBJ databases">
        <title>FDA dAtabase for Regulatory Grade micrObial Sequences (FDA-ARGOS): Supporting development and validation of Infectious Disease Dx tests.</title>
        <authorList>
            <person name="Campos J."/>
            <person name="Goldberg B."/>
            <person name="Tallon L."/>
            <person name="Sadzewicz L."/>
            <person name="Vavikolanu K."/>
            <person name="Mehta A."/>
            <person name="Aluvathingal J."/>
            <person name="Nadendla S."/>
            <person name="Nandy P."/>
            <person name="Geyer C."/>
            <person name="Yan Y."/>
            <person name="Sichtig H."/>
        </authorList>
    </citation>
    <scope>NUCLEOTIDE SEQUENCE [LARGE SCALE GENOMIC DNA]</scope>
    <source>
        <strain evidence="2">FDAARGOS_652</strain>
    </source>
</reference>
<dbReference type="AlphaFoldDB" id="A0A8X7NPH2"/>
<keyword evidence="1" id="KW-0732">Signal</keyword>
<protein>
    <submittedName>
        <fullName evidence="2">Uncharacterized protein</fullName>
    </submittedName>
</protein>
<comment type="caution">
    <text evidence="2">The sequence shown here is derived from an EMBL/GenBank/DDBJ whole genome shotgun (WGS) entry which is preliminary data.</text>
</comment>
<accession>A0A8X7NPH2</accession>
<evidence type="ECO:0000313" key="3">
    <source>
        <dbReference type="Proteomes" id="UP000590412"/>
    </source>
</evidence>
<feature type="chain" id="PRO_5044694606" evidence="1">
    <location>
        <begin position="22"/>
        <end position="109"/>
    </location>
</feature>
<sequence>MKFISVATFATLLAFTTTAFGNDAAAPTAPVVVSPSSIQPVFGQIASLINDVRDLVQNAETIYPLIVGDNSIPAEIKELITDITKTSKDVGTLVHDVSKELNSTFGVPN</sequence>